<dbReference type="Proteomes" id="UP000799779">
    <property type="component" value="Unassembled WGS sequence"/>
</dbReference>
<dbReference type="InterPro" id="IPR010730">
    <property type="entry name" value="HET"/>
</dbReference>
<accession>A0A6A5W9A6</accession>
<evidence type="ECO:0000259" key="1">
    <source>
        <dbReference type="Pfam" id="PF06985"/>
    </source>
</evidence>
<dbReference type="OrthoDB" id="8300194at2759"/>
<protein>
    <submittedName>
        <fullName evidence="2">HET-domain-containing protein</fullName>
    </submittedName>
</protein>
<evidence type="ECO:0000313" key="3">
    <source>
        <dbReference type="Proteomes" id="UP000799779"/>
    </source>
</evidence>
<sequence length="774" mass="87667">MKAVEGHVHGYPCRASHLNTPIFYQMSARTSGACVVRFQCFQSRDITYAIALPNDDVELEAVQRSHAFGRDRPCNQCICQDHSGHPTKYLGMPEKEVNPKLTQKTAKMTCTTCKDLTPPPDARNSSFTIPIKQCLRSAHKTPCDTCALLSEIVQYFHADEEDTITITRPQNAEDTLKVAVYADLDEDDVLLDLFVQEGEKSGHPFIRSSPRVQKVCASSGDEQCLDKIEGWLNECDENHENCTIEWMEVSSKLPTRVINVGLDGDEPFLLETEGNMEWYAALSYCWGKTPQLKTTKARLQEFKEELPWDELSLVTKDAIALCQKLTIPYLWVDALCIVQDDEEDWLREAGRMCNIYSGAYLTLAAAGAFDNTDGIFQDQYFGLDSRIAEFEFRGHSIFARVNPFQDHLGHPLGLNFEEQYDDRLAEKSWLLRPGELPLVHRAWTVQERMLSRCIVYFTHEEVWWECDSCWQCECGFANEEKYPGDANHEKYLQGLNVVQVANRGSFDWLRDPSRKVQMTLDSAHHKWDTVATMFAAGNLTYAKDKLPALSGLAHQFKRMLKGRFSVEAEYFAGLWRYNLERHLLWVVAGHIRNVKALGARQKEAFIPSWSWLSVDASVQFISDERDMNFKPRFRIVEISTESAGEDWAGPVKGGKLALEGLVIHGLELTGKLRHRLDRTVQVQIPGSQSFASVNKDIGDELTDGPYTCFYAADLASEDGPVAEINPNTGNMFMMLRPSSHIEGTFERIGMGVAALNFMMPDLWNGAKKETITIV</sequence>
<dbReference type="Pfam" id="PF06985">
    <property type="entry name" value="HET"/>
    <property type="match status" value="1"/>
</dbReference>
<feature type="domain" description="Heterokaryon incompatibility" evidence="1">
    <location>
        <begin position="279"/>
        <end position="447"/>
    </location>
</feature>
<reference evidence="2" key="1">
    <citation type="journal article" date="2020" name="Stud. Mycol.">
        <title>101 Dothideomycetes genomes: a test case for predicting lifestyles and emergence of pathogens.</title>
        <authorList>
            <person name="Haridas S."/>
            <person name="Albert R."/>
            <person name="Binder M."/>
            <person name="Bloem J."/>
            <person name="Labutti K."/>
            <person name="Salamov A."/>
            <person name="Andreopoulos B."/>
            <person name="Baker S."/>
            <person name="Barry K."/>
            <person name="Bills G."/>
            <person name="Bluhm B."/>
            <person name="Cannon C."/>
            <person name="Castanera R."/>
            <person name="Culley D."/>
            <person name="Daum C."/>
            <person name="Ezra D."/>
            <person name="Gonzalez J."/>
            <person name="Henrissat B."/>
            <person name="Kuo A."/>
            <person name="Liang C."/>
            <person name="Lipzen A."/>
            <person name="Lutzoni F."/>
            <person name="Magnuson J."/>
            <person name="Mondo S."/>
            <person name="Nolan M."/>
            <person name="Ohm R."/>
            <person name="Pangilinan J."/>
            <person name="Park H.-J."/>
            <person name="Ramirez L."/>
            <person name="Alfaro M."/>
            <person name="Sun H."/>
            <person name="Tritt A."/>
            <person name="Yoshinaga Y."/>
            <person name="Zwiers L.-H."/>
            <person name="Turgeon B."/>
            <person name="Goodwin S."/>
            <person name="Spatafora J."/>
            <person name="Crous P."/>
            <person name="Grigoriev I."/>
        </authorList>
    </citation>
    <scope>NUCLEOTIDE SEQUENCE</scope>
    <source>
        <strain evidence="2">CBS 123094</strain>
    </source>
</reference>
<dbReference type="PANTHER" id="PTHR33112">
    <property type="entry name" value="DOMAIN PROTEIN, PUTATIVE-RELATED"/>
    <property type="match status" value="1"/>
</dbReference>
<dbReference type="AlphaFoldDB" id="A0A6A5W9A6"/>
<gene>
    <name evidence="2" type="ORF">P154DRAFT_38682</name>
</gene>
<dbReference type="PANTHER" id="PTHR33112:SF16">
    <property type="entry name" value="HETEROKARYON INCOMPATIBILITY DOMAIN-CONTAINING PROTEIN"/>
    <property type="match status" value="1"/>
</dbReference>
<evidence type="ECO:0000313" key="2">
    <source>
        <dbReference type="EMBL" id="KAF1994216.1"/>
    </source>
</evidence>
<dbReference type="EMBL" id="ML977667">
    <property type="protein sequence ID" value="KAF1994216.1"/>
    <property type="molecule type" value="Genomic_DNA"/>
</dbReference>
<organism evidence="2 3">
    <name type="scientific">Amniculicola lignicola CBS 123094</name>
    <dbReference type="NCBI Taxonomy" id="1392246"/>
    <lineage>
        <taxon>Eukaryota</taxon>
        <taxon>Fungi</taxon>
        <taxon>Dikarya</taxon>
        <taxon>Ascomycota</taxon>
        <taxon>Pezizomycotina</taxon>
        <taxon>Dothideomycetes</taxon>
        <taxon>Pleosporomycetidae</taxon>
        <taxon>Pleosporales</taxon>
        <taxon>Amniculicolaceae</taxon>
        <taxon>Amniculicola</taxon>
    </lineage>
</organism>
<proteinExistence type="predicted"/>
<keyword evidence="3" id="KW-1185">Reference proteome</keyword>
<name>A0A6A5W9A6_9PLEO</name>